<dbReference type="AlphaFoldDB" id="A0A6L3N2Y5"/>
<evidence type="ECO:0000313" key="2">
    <source>
        <dbReference type="Proteomes" id="UP000473470"/>
    </source>
</evidence>
<protein>
    <submittedName>
        <fullName evidence="1">Uncharacterized protein</fullName>
    </submittedName>
</protein>
<comment type="caution">
    <text evidence="1">The sequence shown here is derived from an EMBL/GenBank/DDBJ whole genome shotgun (WGS) entry which is preliminary data.</text>
</comment>
<sequence length="171" mass="20108">MKTIRDFIEGSLEQLREQESMDGLCAHGTAMMIHEKEYADEAQFNNLVKLRAEQIDLVMKIKNDCNKALNEYMAYFNETMKGSEWRLNLTFHKERGRRRGMLTLHFPKGLLARDFLTYTLDDGGITDLATPQELLDLYWTLEEFQERIFHDKLVVDMNKKEAPTGTRRQKI</sequence>
<organism evidence="1 2">
    <name type="scientific">Burkholderia stagnalis</name>
    <dbReference type="NCBI Taxonomy" id="1503054"/>
    <lineage>
        <taxon>Bacteria</taxon>
        <taxon>Pseudomonadati</taxon>
        <taxon>Pseudomonadota</taxon>
        <taxon>Betaproteobacteria</taxon>
        <taxon>Burkholderiales</taxon>
        <taxon>Burkholderiaceae</taxon>
        <taxon>Burkholderia</taxon>
        <taxon>Burkholderia cepacia complex</taxon>
    </lineage>
</organism>
<accession>A0A6L3N2Y5</accession>
<gene>
    <name evidence="1" type="ORF">F7R25_03875</name>
</gene>
<name>A0A6L3N2Y5_9BURK</name>
<dbReference type="RefSeq" id="WP_150998340.1">
    <property type="nucleotide sequence ID" value="NZ_CABVPM010000001.1"/>
</dbReference>
<dbReference type="EMBL" id="VZOK01000004">
    <property type="protein sequence ID" value="KAB0640643.1"/>
    <property type="molecule type" value="Genomic_DNA"/>
</dbReference>
<reference evidence="1 2" key="1">
    <citation type="submission" date="2019-09" db="EMBL/GenBank/DDBJ databases">
        <title>Draft genome sequences of 48 bacterial type strains from the CCUG.</title>
        <authorList>
            <person name="Tunovic T."/>
            <person name="Pineiro-Iglesias B."/>
            <person name="Unosson C."/>
            <person name="Inganas E."/>
            <person name="Ohlen M."/>
            <person name="Cardew S."/>
            <person name="Jensie-Markopoulos S."/>
            <person name="Salva-Serra F."/>
            <person name="Jaen-Luchoro D."/>
            <person name="Karlsson R."/>
            <person name="Svensson-Stadler L."/>
            <person name="Chun J."/>
            <person name="Moore E."/>
        </authorList>
    </citation>
    <scope>NUCLEOTIDE SEQUENCE [LARGE SCALE GENOMIC DNA]</scope>
    <source>
        <strain evidence="1 2">CCUG 65686</strain>
    </source>
</reference>
<evidence type="ECO:0000313" key="1">
    <source>
        <dbReference type="EMBL" id="KAB0640643.1"/>
    </source>
</evidence>
<dbReference type="Proteomes" id="UP000473470">
    <property type="component" value="Unassembled WGS sequence"/>
</dbReference>
<proteinExistence type="predicted"/>